<organism evidence="3 4">
    <name type="scientific">Jiella endophytica</name>
    <dbReference type="NCBI Taxonomy" id="2558362"/>
    <lineage>
        <taxon>Bacteria</taxon>
        <taxon>Pseudomonadati</taxon>
        <taxon>Pseudomonadota</taxon>
        <taxon>Alphaproteobacteria</taxon>
        <taxon>Hyphomicrobiales</taxon>
        <taxon>Aurantimonadaceae</taxon>
        <taxon>Jiella</taxon>
    </lineage>
</organism>
<protein>
    <recommendedName>
        <fullName evidence="2">DUF6460 domain-containing protein</fullName>
    </recommendedName>
</protein>
<reference evidence="3 4" key="1">
    <citation type="submission" date="2019-03" db="EMBL/GenBank/DDBJ databases">
        <title>Jiella endophytica sp. nov., a novel endophytic bacterium isolated from root of Ficus microcarpa Linn. f.</title>
        <authorList>
            <person name="Tuo L."/>
        </authorList>
    </citation>
    <scope>NUCLEOTIDE SEQUENCE [LARGE SCALE GENOMIC DNA]</scope>
    <source>
        <strain evidence="3 4">CBS5Q-3</strain>
    </source>
</reference>
<evidence type="ECO:0000256" key="1">
    <source>
        <dbReference type="SAM" id="Phobius"/>
    </source>
</evidence>
<dbReference type="AlphaFoldDB" id="A0A4Y8RPP7"/>
<gene>
    <name evidence="3" type="ORF">E3C22_07940</name>
</gene>
<comment type="caution">
    <text evidence="3">The sequence shown here is derived from an EMBL/GenBank/DDBJ whole genome shotgun (WGS) entry which is preliminary data.</text>
</comment>
<dbReference type="Pfam" id="PF20061">
    <property type="entry name" value="DUF6460"/>
    <property type="match status" value="1"/>
</dbReference>
<evidence type="ECO:0000313" key="3">
    <source>
        <dbReference type="EMBL" id="TFF25291.1"/>
    </source>
</evidence>
<keyword evidence="1" id="KW-0812">Transmembrane</keyword>
<feature type="transmembrane region" description="Helical" evidence="1">
    <location>
        <begin position="12"/>
        <end position="34"/>
    </location>
</feature>
<dbReference type="EMBL" id="SOZD01000002">
    <property type="protein sequence ID" value="TFF25291.1"/>
    <property type="molecule type" value="Genomic_DNA"/>
</dbReference>
<dbReference type="Proteomes" id="UP000298179">
    <property type="component" value="Unassembled WGS sequence"/>
</dbReference>
<dbReference type="RefSeq" id="WP_134761461.1">
    <property type="nucleotide sequence ID" value="NZ_SOZD01000002.1"/>
</dbReference>
<dbReference type="OrthoDB" id="8480887at2"/>
<evidence type="ECO:0000259" key="2">
    <source>
        <dbReference type="Pfam" id="PF20061"/>
    </source>
</evidence>
<proteinExistence type="predicted"/>
<accession>A0A4Y8RPP7</accession>
<name>A0A4Y8RPP7_9HYPH</name>
<keyword evidence="4" id="KW-1185">Reference proteome</keyword>
<feature type="transmembrane region" description="Helical" evidence="1">
    <location>
        <begin position="63"/>
        <end position="84"/>
    </location>
</feature>
<keyword evidence="1" id="KW-1133">Transmembrane helix</keyword>
<keyword evidence="1" id="KW-0472">Membrane</keyword>
<dbReference type="InterPro" id="IPR045594">
    <property type="entry name" value="DUF6460"/>
</dbReference>
<feature type="domain" description="DUF6460" evidence="2">
    <location>
        <begin position="53"/>
        <end position="87"/>
    </location>
</feature>
<sequence length="89" mass="10265">MSERIHRFLGGSPIGVAVRLILISILVGFILSWLDWNPRDIIDWVVRSVEWAWRQLFGSAERAVYYFLLGAAIVVPVFIISRLLKLGRR</sequence>
<evidence type="ECO:0000313" key="4">
    <source>
        <dbReference type="Proteomes" id="UP000298179"/>
    </source>
</evidence>